<protein>
    <submittedName>
        <fullName evidence="2">Uncharacterized protein</fullName>
    </submittedName>
</protein>
<gene>
    <name evidence="2" type="ORF">LCGC14_2906180</name>
</gene>
<feature type="transmembrane region" description="Helical" evidence="1">
    <location>
        <begin position="50"/>
        <end position="73"/>
    </location>
</feature>
<feature type="transmembrane region" description="Helical" evidence="1">
    <location>
        <begin position="94"/>
        <end position="116"/>
    </location>
</feature>
<proteinExistence type="predicted"/>
<dbReference type="AlphaFoldDB" id="A0A0F9A0Q7"/>
<keyword evidence="1" id="KW-1133">Transmembrane helix</keyword>
<reference evidence="2" key="1">
    <citation type="journal article" date="2015" name="Nature">
        <title>Complex archaea that bridge the gap between prokaryotes and eukaryotes.</title>
        <authorList>
            <person name="Spang A."/>
            <person name="Saw J.H."/>
            <person name="Jorgensen S.L."/>
            <person name="Zaremba-Niedzwiedzka K."/>
            <person name="Martijn J."/>
            <person name="Lind A.E."/>
            <person name="van Eijk R."/>
            <person name="Schleper C."/>
            <person name="Guy L."/>
            <person name="Ettema T.J."/>
        </authorList>
    </citation>
    <scope>NUCLEOTIDE SEQUENCE</scope>
</reference>
<organism evidence="2">
    <name type="scientific">marine sediment metagenome</name>
    <dbReference type="NCBI Taxonomy" id="412755"/>
    <lineage>
        <taxon>unclassified sequences</taxon>
        <taxon>metagenomes</taxon>
        <taxon>ecological metagenomes</taxon>
    </lineage>
</organism>
<dbReference type="EMBL" id="LAZR01057364">
    <property type="protein sequence ID" value="KKK72209.1"/>
    <property type="molecule type" value="Genomic_DNA"/>
</dbReference>
<keyword evidence="1" id="KW-0472">Membrane</keyword>
<comment type="caution">
    <text evidence="2">The sequence shown here is derived from an EMBL/GenBank/DDBJ whole genome shotgun (WGS) entry which is preliminary data.</text>
</comment>
<evidence type="ECO:0000256" key="1">
    <source>
        <dbReference type="SAM" id="Phobius"/>
    </source>
</evidence>
<evidence type="ECO:0000313" key="2">
    <source>
        <dbReference type="EMBL" id="KKK72209.1"/>
    </source>
</evidence>
<feature type="transmembrane region" description="Helical" evidence="1">
    <location>
        <begin position="18"/>
        <end position="38"/>
    </location>
</feature>
<accession>A0A0F9A0Q7</accession>
<sequence length="120" mass="13245">MANSETSGQSNKRTLKDLIPNILAIVSLAHVVYVAYIFKSGSTITDFSAYMLFLFSAPIIFFQSILPLVLKIFGFKAAQRKTVIESIFVFINRLEHAGAWVVIAAAVLIITLSWILGPPK</sequence>
<name>A0A0F9A0Q7_9ZZZZ</name>
<keyword evidence="1" id="KW-0812">Transmembrane</keyword>